<dbReference type="EMBL" id="JAIQCV010000009">
    <property type="protein sequence ID" value="KAH1064393.1"/>
    <property type="molecule type" value="Genomic_DNA"/>
</dbReference>
<dbReference type="Proteomes" id="UP000828251">
    <property type="component" value="Unassembled WGS sequence"/>
</dbReference>
<sequence>MAYSSGKEYPLVSRELVFIMSRMEALNIVSQALKFKTMVHSCIGFHQILNLESLIRNRKQAMPS</sequence>
<keyword evidence="2" id="KW-1185">Reference proteome</keyword>
<evidence type="ECO:0000313" key="2">
    <source>
        <dbReference type="Proteomes" id="UP000828251"/>
    </source>
</evidence>
<name>A0A9D3UXZ2_9ROSI</name>
<comment type="caution">
    <text evidence="1">The sequence shown here is derived from an EMBL/GenBank/DDBJ whole genome shotgun (WGS) entry which is preliminary data.</text>
</comment>
<evidence type="ECO:0000313" key="1">
    <source>
        <dbReference type="EMBL" id="KAH1064393.1"/>
    </source>
</evidence>
<reference evidence="1 2" key="1">
    <citation type="journal article" date="2021" name="Plant Biotechnol. J.">
        <title>Multi-omics assisted identification of the key and species-specific regulatory components of drought-tolerant mechanisms in Gossypium stocksii.</title>
        <authorList>
            <person name="Yu D."/>
            <person name="Ke L."/>
            <person name="Zhang D."/>
            <person name="Wu Y."/>
            <person name="Sun Y."/>
            <person name="Mei J."/>
            <person name="Sun J."/>
            <person name="Sun Y."/>
        </authorList>
    </citation>
    <scope>NUCLEOTIDE SEQUENCE [LARGE SCALE GENOMIC DNA]</scope>
    <source>
        <strain evidence="2">cv. E1</strain>
        <tissue evidence="1">Leaf</tissue>
    </source>
</reference>
<protein>
    <submittedName>
        <fullName evidence="1">Uncharacterized protein</fullName>
    </submittedName>
</protein>
<accession>A0A9D3UXZ2</accession>
<dbReference type="AlphaFoldDB" id="A0A9D3UXZ2"/>
<gene>
    <name evidence="1" type="ORF">J1N35_029380</name>
</gene>
<proteinExistence type="predicted"/>
<organism evidence="1 2">
    <name type="scientific">Gossypium stocksii</name>
    <dbReference type="NCBI Taxonomy" id="47602"/>
    <lineage>
        <taxon>Eukaryota</taxon>
        <taxon>Viridiplantae</taxon>
        <taxon>Streptophyta</taxon>
        <taxon>Embryophyta</taxon>
        <taxon>Tracheophyta</taxon>
        <taxon>Spermatophyta</taxon>
        <taxon>Magnoliopsida</taxon>
        <taxon>eudicotyledons</taxon>
        <taxon>Gunneridae</taxon>
        <taxon>Pentapetalae</taxon>
        <taxon>rosids</taxon>
        <taxon>malvids</taxon>
        <taxon>Malvales</taxon>
        <taxon>Malvaceae</taxon>
        <taxon>Malvoideae</taxon>
        <taxon>Gossypium</taxon>
    </lineage>
</organism>